<sequence>MKNHLFDFKRNSLSPSAVCKQLADIYDAPVIHFRELEIYEVNLPYNEFVKKCGTENVKQKLTEAGLFQHGNATIQITGTGYWDHLNWFNIRGSNNAYALPLNVFK</sequence>
<dbReference type="Proteomes" id="UP000887577">
    <property type="component" value="Unplaced"/>
</dbReference>
<accession>A0A914YDI1</accession>
<name>A0A914YDI1_9BILA</name>
<evidence type="ECO:0000313" key="1">
    <source>
        <dbReference type="Proteomes" id="UP000887577"/>
    </source>
</evidence>
<reference evidence="2" key="1">
    <citation type="submission" date="2022-11" db="UniProtKB">
        <authorList>
            <consortium name="WormBaseParasite"/>
        </authorList>
    </citation>
    <scope>IDENTIFICATION</scope>
</reference>
<evidence type="ECO:0000313" key="2">
    <source>
        <dbReference type="WBParaSite" id="PSU_v2.g17355.t1"/>
    </source>
</evidence>
<dbReference type="WBParaSite" id="PSU_v2.g17355.t1">
    <property type="protein sequence ID" value="PSU_v2.g17355.t1"/>
    <property type="gene ID" value="PSU_v2.g17355"/>
</dbReference>
<organism evidence="1 2">
    <name type="scientific">Panagrolaimus superbus</name>
    <dbReference type="NCBI Taxonomy" id="310955"/>
    <lineage>
        <taxon>Eukaryota</taxon>
        <taxon>Metazoa</taxon>
        <taxon>Ecdysozoa</taxon>
        <taxon>Nematoda</taxon>
        <taxon>Chromadorea</taxon>
        <taxon>Rhabditida</taxon>
        <taxon>Tylenchina</taxon>
        <taxon>Panagrolaimomorpha</taxon>
        <taxon>Panagrolaimoidea</taxon>
        <taxon>Panagrolaimidae</taxon>
        <taxon>Panagrolaimus</taxon>
    </lineage>
</organism>
<protein>
    <submittedName>
        <fullName evidence="2">Uncharacterized protein</fullName>
    </submittedName>
</protein>
<dbReference type="AlphaFoldDB" id="A0A914YDI1"/>
<proteinExistence type="predicted"/>
<keyword evidence="1" id="KW-1185">Reference proteome</keyword>